<sequence length="124" mass="13915">MGPTLKHTARYTIGLPLLSILLLLLLLEGTTATDEGGDVSNDADKQLKVNLEFDEIELDDLSENKAKAEYDYFVSGGAETLEQKWSEFLAKKSSGPGFYIWCFQIFCESSESERLRLSVMRINV</sequence>
<feature type="chain" id="PRO_5030935488" evidence="1">
    <location>
        <begin position="33"/>
        <end position="124"/>
    </location>
</feature>
<dbReference type="EMBL" id="OE841491">
    <property type="protein sequence ID" value="CAD7595932.1"/>
    <property type="molecule type" value="Genomic_DNA"/>
</dbReference>
<feature type="signal peptide" evidence="1">
    <location>
        <begin position="1"/>
        <end position="32"/>
    </location>
</feature>
<proteinExistence type="predicted"/>
<dbReference type="AlphaFoldDB" id="A0A7R9JZE8"/>
<evidence type="ECO:0000313" key="2">
    <source>
        <dbReference type="EMBL" id="CAD7595932.1"/>
    </source>
</evidence>
<name>A0A7R9JZE8_TIMGE</name>
<evidence type="ECO:0000256" key="1">
    <source>
        <dbReference type="SAM" id="SignalP"/>
    </source>
</evidence>
<keyword evidence="1" id="KW-0732">Signal</keyword>
<reference evidence="2" key="1">
    <citation type="submission" date="2020-11" db="EMBL/GenBank/DDBJ databases">
        <authorList>
            <person name="Tran Van P."/>
        </authorList>
    </citation>
    <scope>NUCLEOTIDE SEQUENCE</scope>
</reference>
<accession>A0A7R9JZE8</accession>
<protein>
    <submittedName>
        <fullName evidence="2">Uncharacterized protein</fullName>
    </submittedName>
</protein>
<organism evidence="2">
    <name type="scientific">Timema genevievae</name>
    <name type="common">Walking stick</name>
    <dbReference type="NCBI Taxonomy" id="629358"/>
    <lineage>
        <taxon>Eukaryota</taxon>
        <taxon>Metazoa</taxon>
        <taxon>Ecdysozoa</taxon>
        <taxon>Arthropoda</taxon>
        <taxon>Hexapoda</taxon>
        <taxon>Insecta</taxon>
        <taxon>Pterygota</taxon>
        <taxon>Neoptera</taxon>
        <taxon>Polyneoptera</taxon>
        <taxon>Phasmatodea</taxon>
        <taxon>Timematodea</taxon>
        <taxon>Timematoidea</taxon>
        <taxon>Timematidae</taxon>
        <taxon>Timema</taxon>
    </lineage>
</organism>
<gene>
    <name evidence="2" type="ORF">TGEB3V08_LOCUS6227</name>
</gene>